<evidence type="ECO:0000259" key="2">
    <source>
        <dbReference type="Pfam" id="PF02120"/>
    </source>
</evidence>
<feature type="region of interest" description="Disordered" evidence="1">
    <location>
        <begin position="302"/>
        <end position="335"/>
    </location>
</feature>
<dbReference type="KEGG" id="gsu:GSU0416"/>
<dbReference type="PANTHER" id="PTHR37533:SF2">
    <property type="entry name" value="FLAGELLAR HOOK-LENGTH CONTROL PROTEIN"/>
    <property type="match status" value="1"/>
</dbReference>
<feature type="compositionally biased region" description="Low complexity" evidence="1">
    <location>
        <begin position="94"/>
        <end position="131"/>
    </location>
</feature>
<dbReference type="Pfam" id="PF02120">
    <property type="entry name" value="Flg_hook"/>
    <property type="match status" value="1"/>
</dbReference>
<evidence type="ECO:0000313" key="4">
    <source>
        <dbReference type="Proteomes" id="UP000000577"/>
    </source>
</evidence>
<dbReference type="HOGENOM" id="CLU_569570_0_0_7"/>
<reference evidence="3 4" key="2">
    <citation type="journal article" date="2012" name="BMC Genomics">
        <title>Comparative genomic analysis of Geobacter sulfurreducens KN400, a strain with enhanced capacity for extracellular electron transfer and electricity production.</title>
        <authorList>
            <person name="Butler J.E."/>
            <person name="Young N.D."/>
            <person name="Aklujkar M."/>
            <person name="Lovley D.R."/>
        </authorList>
    </citation>
    <scope>NUCLEOTIDE SEQUENCE [LARGE SCALE GENOMIC DNA]</scope>
    <source>
        <strain evidence="4">ATCC 51573 / DSM 12127 / PCA</strain>
    </source>
</reference>
<reference evidence="3 4" key="1">
    <citation type="journal article" date="2003" name="Science">
        <title>Genome of Geobacter sulfurreducens: metal reduction in subsurface environments.</title>
        <authorList>
            <person name="Methe B.A."/>
            <person name="Nelson K.E."/>
            <person name="Eisen J.A."/>
            <person name="Paulsen I.T."/>
            <person name="Nelson W."/>
            <person name="Heidelberg J.F."/>
            <person name="Wu D."/>
            <person name="Wu M."/>
            <person name="Ward N."/>
            <person name="Beanan M.J."/>
            <person name="Dodson R.J."/>
            <person name="Madupu R."/>
            <person name="Brinkac L.M."/>
            <person name="Daugherty S.C."/>
            <person name="DeBoy R.T."/>
            <person name="Durkin A.S."/>
            <person name="Gwinn M."/>
            <person name="Kolonay J.F."/>
            <person name="Sullivan S.A."/>
            <person name="Haft D.H."/>
            <person name="Selengut J."/>
            <person name="Davidsen T.M."/>
            <person name="Zafar N."/>
            <person name="White O."/>
            <person name="Tran B."/>
            <person name="Romero C."/>
            <person name="Forberger H.A."/>
            <person name="Weidman J."/>
            <person name="Khouri H."/>
            <person name="Feldblyum T.V."/>
            <person name="Utterback T.R."/>
            <person name="Van Aken S.E."/>
            <person name="Lovley D.R."/>
            <person name="Fraser C.M."/>
        </authorList>
    </citation>
    <scope>NUCLEOTIDE SEQUENCE [LARGE SCALE GENOMIC DNA]</scope>
    <source>
        <strain evidence="4">ATCC 51573 / DSM 12127 / PCA</strain>
    </source>
</reference>
<dbReference type="InterPro" id="IPR021136">
    <property type="entry name" value="Flagellar_hook_control-like_C"/>
</dbReference>
<dbReference type="InterPro" id="IPR038610">
    <property type="entry name" value="FliK-like_C_sf"/>
</dbReference>
<keyword evidence="3" id="KW-0969">Cilium</keyword>
<keyword evidence="3" id="KW-0966">Cell projection</keyword>
<feature type="region of interest" description="Disordered" evidence="1">
    <location>
        <begin position="196"/>
        <end position="225"/>
    </location>
</feature>
<keyword evidence="4" id="KW-1185">Reference proteome</keyword>
<evidence type="ECO:0000313" key="3">
    <source>
        <dbReference type="EMBL" id="AAR33748.1"/>
    </source>
</evidence>
<dbReference type="AlphaFoldDB" id="Q74G33"/>
<feature type="domain" description="Flagellar hook-length control protein-like C-terminal" evidence="2">
    <location>
        <begin position="344"/>
        <end position="424"/>
    </location>
</feature>
<name>Q74G33_GEOSL</name>
<keyword evidence="3" id="KW-0282">Flagellum</keyword>
<evidence type="ECO:0000256" key="1">
    <source>
        <dbReference type="SAM" id="MobiDB-lite"/>
    </source>
</evidence>
<feature type="compositionally biased region" description="Low complexity" evidence="1">
    <location>
        <begin position="321"/>
        <end position="330"/>
    </location>
</feature>
<dbReference type="EMBL" id="AE017180">
    <property type="protein sequence ID" value="AAR33748.1"/>
    <property type="molecule type" value="Genomic_DNA"/>
</dbReference>
<dbReference type="RefSeq" id="WP_010941084.1">
    <property type="nucleotide sequence ID" value="NC_002939.5"/>
</dbReference>
<dbReference type="InterPro" id="IPR052563">
    <property type="entry name" value="FliK"/>
</dbReference>
<dbReference type="PANTHER" id="PTHR37533">
    <property type="entry name" value="FLAGELLAR HOOK-LENGTH CONTROL PROTEIN"/>
    <property type="match status" value="1"/>
</dbReference>
<proteinExistence type="predicted"/>
<dbReference type="eggNOG" id="COG3144">
    <property type="taxonomic scope" value="Bacteria"/>
</dbReference>
<feature type="compositionally biased region" description="Polar residues" evidence="1">
    <location>
        <begin position="59"/>
        <end position="75"/>
    </location>
</feature>
<gene>
    <name evidence="3" type="primary">fliK</name>
    <name evidence="3" type="ordered locus">GSU0416</name>
</gene>
<dbReference type="CDD" id="cd17470">
    <property type="entry name" value="T3SS_Flik_C"/>
    <property type="match status" value="1"/>
</dbReference>
<protein>
    <submittedName>
        <fullName evidence="3">Flagellar hook-length control protein FliK</fullName>
    </submittedName>
</protein>
<dbReference type="Gene3D" id="3.30.750.140">
    <property type="match status" value="1"/>
</dbReference>
<dbReference type="FunCoup" id="Q74G33">
    <property type="interactions" value="46"/>
</dbReference>
<dbReference type="InParanoid" id="Q74G33"/>
<dbReference type="Proteomes" id="UP000000577">
    <property type="component" value="Chromosome"/>
</dbReference>
<dbReference type="OrthoDB" id="5432473at2"/>
<feature type="region of interest" description="Disordered" evidence="1">
    <location>
        <begin position="52"/>
        <end position="131"/>
    </location>
</feature>
<dbReference type="PATRIC" id="fig|243231.5.peg.414"/>
<sequence length="479" mass="49745">MEIMQLLQIAPQVVPTGGIPSEAPAQPAGDDSLFASLFAGLLMPPITTNAATQEVPDASSESLENAARNQDQENPPATDATLASLVPPIPLPLPAEAAPAPESTASSSGTAAAAPVAPVSSPVTTTVAEPPASTMPHAMAQTAPTEAPVAAASSVPAGQTAAVADAGAAEKPVEVLNVAVERTPVRQAGADILPEAEQSPQSVGMTEEATAETRSPVRTMGPTAAYPDRIPVRHAEGIPAGKADTVNPVEPRSAEVRADATTGSQVKALDVEVTVRDGSGEQHFAEGHEQAFTGKESAAMKDVVSGHATHEAGKSTTAQPTETRSTSESSHSLRDSIMAQVRDAVTTREPNGNGRISIRLNPVELGELTINVRVADQQVKVDVVAANGQVRDILLNNLDNLKENFSRQNLTMTGFDVSTGTGQGFEHQLFREGGQAGQGGTHFSFSRGDDLDGDIQAAVEDTRRYVTDRRENGLVDVRL</sequence>
<dbReference type="STRING" id="243231.GSU0416"/>
<organism evidence="3 4">
    <name type="scientific">Geobacter sulfurreducens (strain ATCC 51573 / DSM 12127 / PCA)</name>
    <dbReference type="NCBI Taxonomy" id="243231"/>
    <lineage>
        <taxon>Bacteria</taxon>
        <taxon>Pseudomonadati</taxon>
        <taxon>Thermodesulfobacteriota</taxon>
        <taxon>Desulfuromonadia</taxon>
        <taxon>Geobacterales</taxon>
        <taxon>Geobacteraceae</taxon>
        <taxon>Geobacter</taxon>
    </lineage>
</organism>
<accession>Q74G33</accession>
<dbReference type="EnsemblBacteria" id="AAR33748">
    <property type="protein sequence ID" value="AAR33748"/>
    <property type="gene ID" value="GSU0416"/>
</dbReference>